<dbReference type="GO" id="GO:0006508">
    <property type="term" value="P:proteolysis"/>
    <property type="evidence" value="ECO:0007669"/>
    <property type="project" value="InterPro"/>
</dbReference>
<dbReference type="AlphaFoldDB" id="A0A7W8YUU7"/>
<name>A0A7W8YUU7_9SPHI</name>
<dbReference type="InterPro" id="IPR028204">
    <property type="entry name" value="Tricorn_C1"/>
</dbReference>
<sequence length="448" mass="50677">MLNFHFTVCILLITLSVHAQQNREKSLKNTSWVQQGYGRSLKIEDSTYIYYNTNSIACKALADGKLSGRFSIVSLTKDELTLNPGGIVNYIFKRVDSLPPMCTNVGTNTISYEKNFKVFWETFHDNYAFFKERNINWKQVYEEYLPRVRKINAQKEFAVILLEIVKKIGDGHIRLEIPDSLKTKVAATTLPVIRRKKDDIIQAIKDTYLADPHTYNNGVINWGKLKGSQIGYILIKDMNNFAKDYDDKIKDSKQPLAQFADELNGVDQVMKNILAGIGQSDSIVIDLRFNGGGLETVALRLLSYFVGESKHVLSVAAKTDQGNSKKQQYILQPANTAYQGKVYLLLSSQTASAAEIFALAARNYPDIKTMGSRTAGIFSEILWKELPNGWEFSLSNEIYTDPNGKTYEGTGVPVSSELNYSRNRLDFYNSFYSGDRFTDKAIDQILIK</sequence>
<dbReference type="EMBL" id="JACHCF010000007">
    <property type="protein sequence ID" value="MBB5622227.1"/>
    <property type="molecule type" value="Genomic_DNA"/>
</dbReference>
<dbReference type="Pfam" id="PF14684">
    <property type="entry name" value="Tricorn_C1"/>
    <property type="match status" value="1"/>
</dbReference>
<dbReference type="SMART" id="SM00245">
    <property type="entry name" value="TSPc"/>
    <property type="match status" value="1"/>
</dbReference>
<dbReference type="CDD" id="cd07563">
    <property type="entry name" value="Peptidase_S41_IRBP"/>
    <property type="match status" value="1"/>
</dbReference>
<dbReference type="Gene3D" id="3.30.750.44">
    <property type="match status" value="1"/>
</dbReference>
<dbReference type="PANTHER" id="PTHR11261">
    <property type="entry name" value="INTERPHOTORECEPTOR RETINOID-BINDING PROTEIN"/>
    <property type="match status" value="1"/>
</dbReference>
<dbReference type="Pfam" id="PF03572">
    <property type="entry name" value="Peptidase_S41"/>
    <property type="match status" value="1"/>
</dbReference>
<feature type="chain" id="PRO_5031154787" description="Tail specific protease domain-containing protein" evidence="1">
    <location>
        <begin position="20"/>
        <end position="448"/>
    </location>
</feature>
<keyword evidence="1" id="KW-0732">Signal</keyword>
<accession>A0A7W8YUU7</accession>
<comment type="caution">
    <text evidence="3">The sequence shown here is derived from an EMBL/GenBank/DDBJ whole genome shotgun (WGS) entry which is preliminary data.</text>
</comment>
<evidence type="ECO:0000313" key="3">
    <source>
        <dbReference type="EMBL" id="MBB5622227.1"/>
    </source>
</evidence>
<dbReference type="SUPFAM" id="SSF52096">
    <property type="entry name" value="ClpP/crotonase"/>
    <property type="match status" value="1"/>
</dbReference>
<dbReference type="InterPro" id="IPR029045">
    <property type="entry name" value="ClpP/crotonase-like_dom_sf"/>
</dbReference>
<dbReference type="InterPro" id="IPR005151">
    <property type="entry name" value="Tail-specific_protease"/>
</dbReference>
<dbReference type="PANTHER" id="PTHR11261:SF3">
    <property type="entry name" value="RETINOL-BINDING PROTEIN 3"/>
    <property type="match status" value="1"/>
</dbReference>
<feature type="domain" description="Tail specific protease" evidence="2">
    <location>
        <begin position="196"/>
        <end position="419"/>
    </location>
</feature>
<evidence type="ECO:0000259" key="2">
    <source>
        <dbReference type="SMART" id="SM00245"/>
    </source>
</evidence>
<dbReference type="Gene3D" id="3.90.226.10">
    <property type="entry name" value="2-enoyl-CoA Hydratase, Chain A, domain 1"/>
    <property type="match status" value="1"/>
</dbReference>
<dbReference type="RefSeq" id="WP_183868151.1">
    <property type="nucleotide sequence ID" value="NZ_JACHCF010000007.1"/>
</dbReference>
<reference evidence="3 4" key="1">
    <citation type="submission" date="2020-08" db="EMBL/GenBank/DDBJ databases">
        <title>Genomic Encyclopedia of Type Strains, Phase IV (KMG-V): Genome sequencing to study the core and pangenomes of soil and plant-associated prokaryotes.</title>
        <authorList>
            <person name="Whitman W."/>
        </authorList>
    </citation>
    <scope>NUCLEOTIDE SEQUENCE [LARGE SCALE GENOMIC DNA]</scope>
    <source>
        <strain evidence="3 4">MP7CTX6</strain>
    </source>
</reference>
<feature type="signal peptide" evidence="1">
    <location>
        <begin position="1"/>
        <end position="19"/>
    </location>
</feature>
<proteinExistence type="predicted"/>
<dbReference type="Proteomes" id="UP000537718">
    <property type="component" value="Unassembled WGS sequence"/>
</dbReference>
<gene>
    <name evidence="3" type="ORF">HDE69_003292</name>
</gene>
<organism evidence="3 4">
    <name type="scientific">Pedobacter cryoconitis</name>
    <dbReference type="NCBI Taxonomy" id="188932"/>
    <lineage>
        <taxon>Bacteria</taxon>
        <taxon>Pseudomonadati</taxon>
        <taxon>Bacteroidota</taxon>
        <taxon>Sphingobacteriia</taxon>
        <taxon>Sphingobacteriales</taxon>
        <taxon>Sphingobacteriaceae</taxon>
        <taxon>Pedobacter</taxon>
    </lineage>
</organism>
<evidence type="ECO:0000313" key="4">
    <source>
        <dbReference type="Proteomes" id="UP000537718"/>
    </source>
</evidence>
<protein>
    <recommendedName>
        <fullName evidence="2">Tail specific protease domain-containing protein</fullName>
    </recommendedName>
</protein>
<evidence type="ECO:0000256" key="1">
    <source>
        <dbReference type="SAM" id="SignalP"/>
    </source>
</evidence>
<dbReference type="GO" id="GO:0008236">
    <property type="term" value="F:serine-type peptidase activity"/>
    <property type="evidence" value="ECO:0007669"/>
    <property type="project" value="InterPro"/>
</dbReference>